<name>A0AAV7QEQ6_PLEWA</name>
<gene>
    <name evidence="1" type="ORF">NDU88_005370</name>
</gene>
<dbReference type="AlphaFoldDB" id="A0AAV7QEQ6"/>
<accession>A0AAV7QEQ6</accession>
<comment type="caution">
    <text evidence="1">The sequence shown here is derived from an EMBL/GenBank/DDBJ whole genome shotgun (WGS) entry which is preliminary data.</text>
</comment>
<evidence type="ECO:0000313" key="2">
    <source>
        <dbReference type="Proteomes" id="UP001066276"/>
    </source>
</evidence>
<organism evidence="1 2">
    <name type="scientific">Pleurodeles waltl</name>
    <name type="common">Iberian ribbed newt</name>
    <dbReference type="NCBI Taxonomy" id="8319"/>
    <lineage>
        <taxon>Eukaryota</taxon>
        <taxon>Metazoa</taxon>
        <taxon>Chordata</taxon>
        <taxon>Craniata</taxon>
        <taxon>Vertebrata</taxon>
        <taxon>Euteleostomi</taxon>
        <taxon>Amphibia</taxon>
        <taxon>Batrachia</taxon>
        <taxon>Caudata</taxon>
        <taxon>Salamandroidea</taxon>
        <taxon>Salamandridae</taxon>
        <taxon>Pleurodelinae</taxon>
        <taxon>Pleurodeles</taxon>
    </lineage>
</organism>
<reference evidence="1" key="1">
    <citation type="journal article" date="2022" name="bioRxiv">
        <title>Sequencing and chromosome-scale assembly of the giantPleurodeles waltlgenome.</title>
        <authorList>
            <person name="Brown T."/>
            <person name="Elewa A."/>
            <person name="Iarovenko S."/>
            <person name="Subramanian E."/>
            <person name="Araus A.J."/>
            <person name="Petzold A."/>
            <person name="Susuki M."/>
            <person name="Suzuki K.-i.T."/>
            <person name="Hayashi T."/>
            <person name="Toyoda A."/>
            <person name="Oliveira C."/>
            <person name="Osipova E."/>
            <person name="Leigh N.D."/>
            <person name="Simon A."/>
            <person name="Yun M.H."/>
        </authorList>
    </citation>
    <scope>NUCLEOTIDE SEQUENCE</scope>
    <source>
        <strain evidence="1">20211129_DDA</strain>
        <tissue evidence="1">Liver</tissue>
    </source>
</reference>
<sequence>MGWSGFLLEDLEPVGLATLLFADLKDMVEVMERTQGIVCDLTVPKLGREAQELLEVGITERNIAEPMAQLKNGKALGSNGFPPEFFKCV</sequence>
<dbReference type="EMBL" id="JANPWB010000010">
    <property type="protein sequence ID" value="KAJ1138991.1"/>
    <property type="molecule type" value="Genomic_DNA"/>
</dbReference>
<evidence type="ECO:0000313" key="1">
    <source>
        <dbReference type="EMBL" id="KAJ1138991.1"/>
    </source>
</evidence>
<proteinExistence type="predicted"/>
<dbReference type="Proteomes" id="UP001066276">
    <property type="component" value="Chromosome 6"/>
</dbReference>
<protein>
    <submittedName>
        <fullName evidence="1">Uncharacterized protein</fullName>
    </submittedName>
</protein>
<keyword evidence="2" id="KW-1185">Reference proteome</keyword>